<dbReference type="Gene3D" id="3.20.20.80">
    <property type="entry name" value="Glycosidases"/>
    <property type="match status" value="1"/>
</dbReference>
<dbReference type="PANTHER" id="PTHR34154">
    <property type="entry name" value="ALKALI-SENSITIVE LINKAGE PROTEIN 1"/>
    <property type="match status" value="1"/>
</dbReference>
<evidence type="ECO:0000313" key="3">
    <source>
        <dbReference type="Proteomes" id="UP000507470"/>
    </source>
</evidence>
<dbReference type="AlphaFoldDB" id="A0A6J7ZS29"/>
<evidence type="ECO:0000313" key="2">
    <source>
        <dbReference type="EMBL" id="CAC5356003.1"/>
    </source>
</evidence>
<name>A0A6J7ZS29_MYTCO</name>
<protein>
    <recommendedName>
        <fullName evidence="1">Asl1-like glycosyl hydrolase catalytic domain-containing protein</fullName>
    </recommendedName>
</protein>
<dbReference type="InterPro" id="IPR017853">
    <property type="entry name" value="GH"/>
</dbReference>
<sequence length="273" mass="31342">MESSDKDNSKVQDQCLLTTGFGIPKHGLCEASTKKGVAINGGHSYHCGDEDALTNIHWWYDWHESPWQHSTKHCSSSVKSGYVPMVWAWRHNIDEPVHLQHNTHYVLGFNEPNFRQQANMSPQDAARHWKSLESIAHGRKLVSPAVAPGGYLDPVVWLEQFFAACHGCQVDYIATHAYWCNADITMNFLKKLWDRFHKQIWLTEFACPQKNSVNDQLNYMKAILPRLESASYVYRYSWFVSRTHGDGWVFPAASLLDESGPHLSTLGHYYNNF</sequence>
<gene>
    <name evidence="2" type="ORF">MCOR_394</name>
</gene>
<proteinExistence type="predicted"/>
<keyword evidence="3" id="KW-1185">Reference proteome</keyword>
<dbReference type="InterPro" id="IPR053183">
    <property type="entry name" value="ASL1"/>
</dbReference>
<reference evidence="2 3" key="1">
    <citation type="submission" date="2020-06" db="EMBL/GenBank/DDBJ databases">
        <authorList>
            <person name="Li R."/>
            <person name="Bekaert M."/>
        </authorList>
    </citation>
    <scope>NUCLEOTIDE SEQUENCE [LARGE SCALE GENOMIC DNA]</scope>
    <source>
        <strain evidence="3">wild</strain>
    </source>
</reference>
<organism evidence="2 3">
    <name type="scientific">Mytilus coruscus</name>
    <name type="common">Sea mussel</name>
    <dbReference type="NCBI Taxonomy" id="42192"/>
    <lineage>
        <taxon>Eukaryota</taxon>
        <taxon>Metazoa</taxon>
        <taxon>Spiralia</taxon>
        <taxon>Lophotrochozoa</taxon>
        <taxon>Mollusca</taxon>
        <taxon>Bivalvia</taxon>
        <taxon>Autobranchia</taxon>
        <taxon>Pteriomorphia</taxon>
        <taxon>Mytilida</taxon>
        <taxon>Mytiloidea</taxon>
        <taxon>Mytilidae</taxon>
        <taxon>Mytilinae</taxon>
        <taxon>Mytilus</taxon>
    </lineage>
</organism>
<dbReference type="EMBL" id="CACVKT020000105">
    <property type="protein sequence ID" value="CAC5356003.1"/>
    <property type="molecule type" value="Genomic_DNA"/>
</dbReference>
<dbReference type="OrthoDB" id="43654at2759"/>
<feature type="domain" description="Asl1-like glycosyl hydrolase catalytic" evidence="1">
    <location>
        <begin position="46"/>
        <end position="270"/>
    </location>
</feature>
<dbReference type="Pfam" id="PF11790">
    <property type="entry name" value="Glyco_hydro_cc"/>
    <property type="match status" value="1"/>
</dbReference>
<dbReference type="SUPFAM" id="SSF51445">
    <property type="entry name" value="(Trans)glycosidases"/>
    <property type="match status" value="1"/>
</dbReference>
<dbReference type="PANTHER" id="PTHR34154:SF3">
    <property type="entry name" value="ALKALI-SENSITIVE LINKAGE PROTEIN 1"/>
    <property type="match status" value="1"/>
</dbReference>
<accession>A0A6J7ZS29</accession>
<dbReference type="InterPro" id="IPR024655">
    <property type="entry name" value="Asl1_glyco_hydro_catalytic"/>
</dbReference>
<dbReference type="GO" id="GO:0071966">
    <property type="term" value="P:fungal-type cell wall polysaccharide metabolic process"/>
    <property type="evidence" value="ECO:0007669"/>
    <property type="project" value="TreeGrafter"/>
</dbReference>
<dbReference type="Proteomes" id="UP000507470">
    <property type="component" value="Unassembled WGS sequence"/>
</dbReference>
<evidence type="ECO:0000259" key="1">
    <source>
        <dbReference type="Pfam" id="PF11790"/>
    </source>
</evidence>